<dbReference type="Proteomes" id="UP000199687">
    <property type="component" value="Unassembled WGS sequence"/>
</dbReference>
<dbReference type="GO" id="GO:0016810">
    <property type="term" value="F:hydrolase activity, acting on carbon-nitrogen (but not peptide) bonds"/>
    <property type="evidence" value="ECO:0007669"/>
    <property type="project" value="InterPro"/>
</dbReference>
<protein>
    <submittedName>
        <fullName evidence="5">Polysaccharide deacetylase</fullName>
    </submittedName>
</protein>
<dbReference type="InterPro" id="IPR011330">
    <property type="entry name" value="Glyco_hydro/deAcase_b/a-brl"/>
</dbReference>
<keyword evidence="2" id="KW-0732">Signal</keyword>
<evidence type="ECO:0000256" key="2">
    <source>
        <dbReference type="ARBA" id="ARBA00022729"/>
    </source>
</evidence>
<dbReference type="InterPro" id="IPR002509">
    <property type="entry name" value="NODB_dom"/>
</dbReference>
<reference evidence="5 6" key="1">
    <citation type="submission" date="2016-10" db="EMBL/GenBank/DDBJ databases">
        <authorList>
            <person name="de Groot N.N."/>
        </authorList>
    </citation>
    <scope>NUCLEOTIDE SEQUENCE [LARGE SCALE GENOMIC DNA]</scope>
    <source>
        <strain evidence="5 6">CGMCC 1.7727</strain>
    </source>
</reference>
<dbReference type="GO" id="GO:0005975">
    <property type="term" value="P:carbohydrate metabolic process"/>
    <property type="evidence" value="ECO:0007669"/>
    <property type="project" value="InterPro"/>
</dbReference>
<dbReference type="InterPro" id="IPR051398">
    <property type="entry name" value="Polysacch_Deacetylase"/>
</dbReference>
<sequence>MKKELLINLLFTFVFFFSFTMLITFFADDVTEALQYNDLFPKDENFELASCQQWTRDVRSFPLKDYEKAKSVPVLMYHRIIDEKDLDENLYEEDGSIVSTVVLKENFTEQMKLLKREEYTTLTLRELELFINGKLDVPKNSIVLTFDDGFKDNAYEAYPVLKENDFTAASFVITGSITKNEKDYKPGTFQYLSVHDLKNSCDVFEFESHTYNFHQRMKDGTPFLIGKTDKDAEADIRASIVNLDGSKQAFASPYGGFDDGNIQLFKDLGFNMAFTVVPGDVSRGTNIYEIPRKEIKPETTIEEYKQIIGLQ</sequence>
<dbReference type="RefSeq" id="WP_089740589.1">
    <property type="nucleotide sequence ID" value="NZ_FOGL01000008.1"/>
</dbReference>
<accession>A0A1H9R5M0</accession>
<dbReference type="OrthoDB" id="9778320at2"/>
<name>A0A1H9R5M0_9BACI</name>
<organism evidence="5 6">
    <name type="scientific">Gracilibacillus ureilyticus</name>
    <dbReference type="NCBI Taxonomy" id="531814"/>
    <lineage>
        <taxon>Bacteria</taxon>
        <taxon>Bacillati</taxon>
        <taxon>Bacillota</taxon>
        <taxon>Bacilli</taxon>
        <taxon>Bacillales</taxon>
        <taxon>Bacillaceae</taxon>
        <taxon>Gracilibacillus</taxon>
    </lineage>
</organism>
<dbReference type="PANTHER" id="PTHR34216:SF3">
    <property type="entry name" value="POLY-BETA-1,6-N-ACETYL-D-GLUCOSAMINE N-DEACETYLASE"/>
    <property type="match status" value="1"/>
</dbReference>
<comment type="subcellular location">
    <subcellularLocation>
        <location evidence="1">Secreted</location>
    </subcellularLocation>
</comment>
<dbReference type="EMBL" id="FOGL01000008">
    <property type="protein sequence ID" value="SER68044.1"/>
    <property type="molecule type" value="Genomic_DNA"/>
</dbReference>
<keyword evidence="3" id="KW-0812">Transmembrane</keyword>
<feature type="domain" description="NodB homology" evidence="4">
    <location>
        <begin position="140"/>
        <end position="311"/>
    </location>
</feature>
<dbReference type="PROSITE" id="PS51677">
    <property type="entry name" value="NODB"/>
    <property type="match status" value="1"/>
</dbReference>
<evidence type="ECO:0000256" key="3">
    <source>
        <dbReference type="SAM" id="Phobius"/>
    </source>
</evidence>
<dbReference type="SUPFAM" id="SSF88713">
    <property type="entry name" value="Glycoside hydrolase/deacetylase"/>
    <property type="match status" value="1"/>
</dbReference>
<evidence type="ECO:0000259" key="4">
    <source>
        <dbReference type="PROSITE" id="PS51677"/>
    </source>
</evidence>
<feature type="transmembrane region" description="Helical" evidence="3">
    <location>
        <begin position="7"/>
        <end position="27"/>
    </location>
</feature>
<proteinExistence type="predicted"/>
<evidence type="ECO:0000313" key="6">
    <source>
        <dbReference type="Proteomes" id="UP000199687"/>
    </source>
</evidence>
<keyword evidence="6" id="KW-1185">Reference proteome</keyword>
<dbReference type="PANTHER" id="PTHR34216">
    <property type="match status" value="1"/>
</dbReference>
<dbReference type="Pfam" id="PF01522">
    <property type="entry name" value="Polysacc_deac_1"/>
    <property type="match status" value="1"/>
</dbReference>
<dbReference type="AlphaFoldDB" id="A0A1H9R5M0"/>
<gene>
    <name evidence="5" type="ORF">SAMN04487944_10835</name>
</gene>
<dbReference type="GO" id="GO:0005576">
    <property type="term" value="C:extracellular region"/>
    <property type="evidence" value="ECO:0007669"/>
    <property type="project" value="UniProtKB-SubCell"/>
</dbReference>
<keyword evidence="3" id="KW-0472">Membrane</keyword>
<dbReference type="STRING" id="531814.SAMN04487944_10835"/>
<evidence type="ECO:0000313" key="5">
    <source>
        <dbReference type="EMBL" id="SER68044.1"/>
    </source>
</evidence>
<keyword evidence="3" id="KW-1133">Transmembrane helix</keyword>
<dbReference type="Gene3D" id="3.20.20.370">
    <property type="entry name" value="Glycoside hydrolase/deacetylase"/>
    <property type="match status" value="1"/>
</dbReference>
<evidence type="ECO:0000256" key="1">
    <source>
        <dbReference type="ARBA" id="ARBA00004613"/>
    </source>
</evidence>